<evidence type="ECO:0000313" key="2">
    <source>
        <dbReference type="EMBL" id="QOQ79699.1"/>
    </source>
</evidence>
<feature type="coiled-coil region" evidence="1">
    <location>
        <begin position="20"/>
        <end position="47"/>
    </location>
</feature>
<proteinExistence type="predicted"/>
<dbReference type="RefSeq" id="WP_141695276.1">
    <property type="nucleotide sequence ID" value="NZ_CP063065.1"/>
</dbReference>
<evidence type="ECO:0000313" key="3">
    <source>
        <dbReference type="Proteomes" id="UP000595091"/>
    </source>
</evidence>
<sequence length="61" mass="6575">MPIANHQATAIVDSQIASQLATKDTTIDSLQAEITALKQQVAYLEGQADFANDLLRDVCKS</sequence>
<protein>
    <submittedName>
        <fullName evidence="2">Uncharacterized protein</fullName>
    </submittedName>
</protein>
<dbReference type="AlphaFoldDB" id="A0A7M1KXH7"/>
<name>A0A7M1KXH7_9LACT</name>
<dbReference type="EMBL" id="CP063065">
    <property type="protein sequence ID" value="QOQ79699.1"/>
    <property type="molecule type" value="Genomic_DNA"/>
</dbReference>
<reference evidence="2 3" key="1">
    <citation type="submission" date="2020-10" db="EMBL/GenBank/DDBJ databases">
        <title>Plasmid carrying two tetracycline resistance determinant.</title>
        <authorList>
            <person name="Yang Q."/>
        </authorList>
    </citation>
    <scope>NUCLEOTIDE SEQUENCE [LARGE SCALE GENOMIC DNA]</scope>
    <source>
        <strain evidence="2 3">T43</strain>
    </source>
</reference>
<accession>A0A7M1KXH7</accession>
<organism evidence="2 3">
    <name type="scientific">Aerococcus urinaeequi</name>
    <dbReference type="NCBI Taxonomy" id="51665"/>
    <lineage>
        <taxon>Bacteria</taxon>
        <taxon>Bacillati</taxon>
        <taxon>Bacillota</taxon>
        <taxon>Bacilli</taxon>
        <taxon>Lactobacillales</taxon>
        <taxon>Aerococcaceae</taxon>
        <taxon>Aerococcus</taxon>
    </lineage>
</organism>
<gene>
    <name evidence="2" type="ORF">IMX20_03100</name>
</gene>
<keyword evidence="1" id="KW-0175">Coiled coil</keyword>
<dbReference type="Proteomes" id="UP000595091">
    <property type="component" value="Chromosome"/>
</dbReference>
<evidence type="ECO:0000256" key="1">
    <source>
        <dbReference type="SAM" id="Coils"/>
    </source>
</evidence>